<feature type="compositionally biased region" description="Low complexity" evidence="1">
    <location>
        <begin position="20"/>
        <end position="37"/>
    </location>
</feature>
<evidence type="ECO:0000259" key="2">
    <source>
        <dbReference type="Pfam" id="PF12200"/>
    </source>
</evidence>
<dbReference type="OrthoDB" id="9812045at2"/>
<dbReference type="InterPro" id="IPR022016">
    <property type="entry name" value="DUF3597"/>
</dbReference>
<feature type="domain" description="DUF3597" evidence="2">
    <location>
        <begin position="3"/>
        <end position="130"/>
    </location>
</feature>
<dbReference type="EMBL" id="VWPL01000026">
    <property type="protein sequence ID" value="KAA5598967.1"/>
    <property type="molecule type" value="Genomic_DNA"/>
</dbReference>
<sequence>MSILDKIVSSIFGRAKASEVAATPAKPASPAASAASAAPASASAAATATASVDVAAVLSALASQTTEKLDWRRSIVDLLKLLDLDSSLAARKELARELHYPGDPDGSAAMNVWLHKQVMQKLADNGGKVPDDLKD</sequence>
<dbReference type="Proteomes" id="UP000323886">
    <property type="component" value="Unassembled WGS sequence"/>
</dbReference>
<accession>A0A5M6HTI6</accession>
<dbReference type="RefSeq" id="WP_150098262.1">
    <property type="nucleotide sequence ID" value="NZ_VWPL01000026.1"/>
</dbReference>
<feature type="region of interest" description="Disordered" evidence="1">
    <location>
        <begin position="14"/>
        <end position="37"/>
    </location>
</feature>
<keyword evidence="4" id="KW-1185">Reference proteome</keyword>
<dbReference type="Pfam" id="PF12200">
    <property type="entry name" value="DUF3597"/>
    <property type="match status" value="1"/>
</dbReference>
<dbReference type="SUPFAM" id="SSF158634">
    <property type="entry name" value="RPA2825-like"/>
    <property type="match status" value="1"/>
</dbReference>
<reference evidence="3 4" key="1">
    <citation type="submission" date="2019-09" db="EMBL/GenBank/DDBJ databases">
        <title>Draft Whole-Genome sequence of Blastochloris sulfoviridis DSM 729.</title>
        <authorList>
            <person name="Meyer T.E."/>
            <person name="Kyndt J.A."/>
        </authorList>
    </citation>
    <scope>NUCLEOTIDE SEQUENCE [LARGE SCALE GENOMIC DNA]</scope>
    <source>
        <strain evidence="3 4">DSM 729</strain>
    </source>
</reference>
<dbReference type="AlphaFoldDB" id="A0A5M6HTI6"/>
<evidence type="ECO:0000313" key="3">
    <source>
        <dbReference type="EMBL" id="KAA5598967.1"/>
    </source>
</evidence>
<proteinExistence type="predicted"/>
<gene>
    <name evidence="3" type="ORF">F1193_13110</name>
</gene>
<comment type="caution">
    <text evidence="3">The sequence shown here is derived from an EMBL/GenBank/DDBJ whole genome shotgun (WGS) entry which is preliminary data.</text>
</comment>
<evidence type="ECO:0000256" key="1">
    <source>
        <dbReference type="SAM" id="MobiDB-lite"/>
    </source>
</evidence>
<protein>
    <submittedName>
        <fullName evidence="3">DUF3597 domain-containing protein</fullName>
    </submittedName>
</protein>
<organism evidence="3 4">
    <name type="scientific">Blastochloris sulfoviridis</name>
    <dbReference type="NCBI Taxonomy" id="50712"/>
    <lineage>
        <taxon>Bacteria</taxon>
        <taxon>Pseudomonadati</taxon>
        <taxon>Pseudomonadota</taxon>
        <taxon>Alphaproteobacteria</taxon>
        <taxon>Hyphomicrobiales</taxon>
        <taxon>Blastochloridaceae</taxon>
        <taxon>Blastochloris</taxon>
    </lineage>
</organism>
<name>A0A5M6HTI6_9HYPH</name>
<evidence type="ECO:0000313" key="4">
    <source>
        <dbReference type="Proteomes" id="UP000323886"/>
    </source>
</evidence>